<accession>A0A229YDX7</accession>
<protein>
    <submittedName>
        <fullName evidence="1">Uncharacterized protein</fullName>
    </submittedName>
</protein>
<gene>
    <name evidence="1" type="ORF">CFD26_105687</name>
</gene>
<name>A0A229YDX7_9EURO</name>
<dbReference type="EMBL" id="NIDN02000148">
    <property type="protein sequence ID" value="RLL95541.1"/>
    <property type="molecule type" value="Genomic_DNA"/>
</dbReference>
<reference evidence="1 2" key="1">
    <citation type="submission" date="2018-08" db="EMBL/GenBank/DDBJ databases">
        <title>Draft genome sequences of two Aspergillus turcosus clinical strains isolated from bronchoalveolar lavage fluid: one azole-susceptible and the other azole-resistant.</title>
        <authorList>
            <person name="Parent-Michaud M."/>
            <person name="Dufresne P.J."/>
            <person name="Fournier E."/>
            <person name="Martineau C."/>
            <person name="Moreira S."/>
            <person name="Perkins V."/>
            <person name="De Repentigny L."/>
            <person name="Dufresne S.F."/>
        </authorList>
    </citation>
    <scope>NUCLEOTIDE SEQUENCE [LARGE SCALE GENOMIC DNA]</scope>
    <source>
        <strain evidence="1">HMR AF 1038</strain>
    </source>
</reference>
<sequence>MCLSAPSLSSSAFIRFAGSLANSSSLTLNPTFGLAPRGSLEKYALSNVQVLSAPLLFDFSVAEVVWLGVPGPS</sequence>
<dbReference type="Proteomes" id="UP000215289">
    <property type="component" value="Unassembled WGS sequence"/>
</dbReference>
<dbReference type="OrthoDB" id="10407098at2759"/>
<keyword evidence="2" id="KW-1185">Reference proteome</keyword>
<organism evidence="1 2">
    <name type="scientific">Aspergillus turcosus</name>
    <dbReference type="NCBI Taxonomy" id="1245748"/>
    <lineage>
        <taxon>Eukaryota</taxon>
        <taxon>Fungi</taxon>
        <taxon>Dikarya</taxon>
        <taxon>Ascomycota</taxon>
        <taxon>Pezizomycotina</taxon>
        <taxon>Eurotiomycetes</taxon>
        <taxon>Eurotiomycetidae</taxon>
        <taxon>Eurotiales</taxon>
        <taxon>Aspergillaceae</taxon>
        <taxon>Aspergillus</taxon>
        <taxon>Aspergillus subgen. Fumigati</taxon>
    </lineage>
</organism>
<comment type="caution">
    <text evidence="1">The sequence shown here is derived from an EMBL/GenBank/DDBJ whole genome shotgun (WGS) entry which is preliminary data.</text>
</comment>
<evidence type="ECO:0000313" key="1">
    <source>
        <dbReference type="EMBL" id="RLL95541.1"/>
    </source>
</evidence>
<evidence type="ECO:0000313" key="2">
    <source>
        <dbReference type="Proteomes" id="UP000215289"/>
    </source>
</evidence>
<dbReference type="AlphaFoldDB" id="A0A229YDX7"/>
<proteinExistence type="predicted"/>